<dbReference type="OrthoDB" id="10037294at2759"/>
<feature type="signal peptide" evidence="1">
    <location>
        <begin position="1"/>
        <end position="19"/>
    </location>
</feature>
<dbReference type="AlphaFoldDB" id="A0A815F4P0"/>
<evidence type="ECO:0000256" key="1">
    <source>
        <dbReference type="SAM" id="SignalP"/>
    </source>
</evidence>
<sequence>MARQFYVFSVILLLVLCEASSILSAVVVLSRTTACANPVNCLINPCQGATCKNYPNAVCRANYCGGCNRTFYVGCKKVECG</sequence>
<reference evidence="2" key="1">
    <citation type="submission" date="2021-02" db="EMBL/GenBank/DDBJ databases">
        <authorList>
            <person name="Nowell W R."/>
        </authorList>
    </citation>
    <scope>NUCLEOTIDE SEQUENCE</scope>
</reference>
<organism evidence="2 3">
    <name type="scientific">Adineta ricciae</name>
    <name type="common">Rotifer</name>
    <dbReference type="NCBI Taxonomy" id="249248"/>
    <lineage>
        <taxon>Eukaryota</taxon>
        <taxon>Metazoa</taxon>
        <taxon>Spiralia</taxon>
        <taxon>Gnathifera</taxon>
        <taxon>Rotifera</taxon>
        <taxon>Eurotatoria</taxon>
        <taxon>Bdelloidea</taxon>
        <taxon>Adinetida</taxon>
        <taxon>Adinetidae</taxon>
        <taxon>Adineta</taxon>
    </lineage>
</organism>
<protein>
    <submittedName>
        <fullName evidence="2">Uncharacterized protein</fullName>
    </submittedName>
</protein>
<proteinExistence type="predicted"/>
<accession>A0A815F4P0</accession>
<keyword evidence="1" id="KW-0732">Signal</keyword>
<name>A0A815F4P0_ADIRI</name>
<gene>
    <name evidence="2" type="ORF">EDS130_LOCUS31643</name>
</gene>
<comment type="caution">
    <text evidence="2">The sequence shown here is derived from an EMBL/GenBank/DDBJ whole genome shotgun (WGS) entry which is preliminary data.</text>
</comment>
<dbReference type="EMBL" id="CAJNOJ010000234">
    <property type="protein sequence ID" value="CAF1320640.1"/>
    <property type="molecule type" value="Genomic_DNA"/>
</dbReference>
<feature type="chain" id="PRO_5032865191" evidence="1">
    <location>
        <begin position="20"/>
        <end position="81"/>
    </location>
</feature>
<evidence type="ECO:0000313" key="3">
    <source>
        <dbReference type="Proteomes" id="UP000663852"/>
    </source>
</evidence>
<dbReference type="Proteomes" id="UP000663852">
    <property type="component" value="Unassembled WGS sequence"/>
</dbReference>
<evidence type="ECO:0000313" key="2">
    <source>
        <dbReference type="EMBL" id="CAF1320640.1"/>
    </source>
</evidence>